<feature type="non-terminal residue" evidence="2">
    <location>
        <position position="123"/>
    </location>
</feature>
<dbReference type="AlphaFoldDB" id="A0A2M8CD98"/>
<evidence type="ECO:0008006" key="4">
    <source>
        <dbReference type="Google" id="ProtNLM"/>
    </source>
</evidence>
<keyword evidence="1" id="KW-0472">Membrane</keyword>
<keyword evidence="1" id="KW-1133">Transmembrane helix</keyword>
<feature type="transmembrane region" description="Helical" evidence="1">
    <location>
        <begin position="20"/>
        <end position="38"/>
    </location>
</feature>
<keyword evidence="1" id="KW-0812">Transmembrane</keyword>
<proteinExistence type="predicted"/>
<evidence type="ECO:0000256" key="1">
    <source>
        <dbReference type="SAM" id="Phobius"/>
    </source>
</evidence>
<evidence type="ECO:0000313" key="3">
    <source>
        <dbReference type="Proteomes" id="UP000228560"/>
    </source>
</evidence>
<gene>
    <name evidence="2" type="ORF">CO097_03800</name>
</gene>
<comment type="caution">
    <text evidence="2">The sequence shown here is derived from an EMBL/GenBank/DDBJ whole genome shotgun (WGS) entry which is preliminary data.</text>
</comment>
<dbReference type="EMBL" id="PFTV01000093">
    <property type="protein sequence ID" value="PJB56999.1"/>
    <property type="molecule type" value="Genomic_DNA"/>
</dbReference>
<reference evidence="2 3" key="1">
    <citation type="submission" date="2017-09" db="EMBL/GenBank/DDBJ databases">
        <title>Depth-based differentiation of microbial function through sediment-hosted aquifers and enrichment of novel symbionts in the deep terrestrial subsurface.</title>
        <authorList>
            <person name="Probst A.J."/>
            <person name="Ladd B."/>
            <person name="Jarett J.K."/>
            <person name="Geller-Mcgrath D.E."/>
            <person name="Sieber C.M."/>
            <person name="Emerson J.B."/>
            <person name="Anantharaman K."/>
            <person name="Thomas B.C."/>
            <person name="Malmstrom R."/>
            <person name="Stieglmeier M."/>
            <person name="Klingl A."/>
            <person name="Woyke T."/>
            <person name="Ryan C.M."/>
            <person name="Banfield J.F."/>
        </authorList>
    </citation>
    <scope>NUCLEOTIDE SEQUENCE [LARGE SCALE GENOMIC DNA]</scope>
    <source>
        <strain evidence="2">CG_4_9_14_3_um_filter_33_16</strain>
    </source>
</reference>
<accession>A0A2M8CD98</accession>
<evidence type="ECO:0000313" key="2">
    <source>
        <dbReference type="EMBL" id="PJB56999.1"/>
    </source>
</evidence>
<protein>
    <recommendedName>
        <fullName evidence="4">RND transporter</fullName>
    </recommendedName>
</protein>
<dbReference type="Proteomes" id="UP000228560">
    <property type="component" value="Unassembled WGS sequence"/>
</dbReference>
<sequence>MERIKNKMMKKVANFITKYARYIFIAIIILTIFAGMQIKNLKIEDDITKYISEDDPDIKFYSEVVEKFGGSQADTSMISMEYEDLFTLENLERVKTITEKLEKAPFIKSVNSFLNMPKIIATD</sequence>
<name>A0A2M8CD98_9BACT</name>
<organism evidence="2 3">
    <name type="scientific">Candidatus Infernicultor aquiphilus</name>
    <dbReference type="NCBI Taxonomy" id="1805029"/>
    <lineage>
        <taxon>Bacteria</taxon>
        <taxon>Pseudomonadati</taxon>
        <taxon>Atribacterota</taxon>
        <taxon>Candidatus Phoenicimicrobiia</taxon>
        <taxon>Candidatus Pheonicimicrobiales</taxon>
        <taxon>Candidatus Phoenicimicrobiaceae</taxon>
        <taxon>Candidatus Infernicultor</taxon>
    </lineage>
</organism>